<dbReference type="PANTHER" id="PTHR32089">
    <property type="entry name" value="METHYL-ACCEPTING CHEMOTAXIS PROTEIN MCPB"/>
    <property type="match status" value="1"/>
</dbReference>
<evidence type="ECO:0000259" key="7">
    <source>
        <dbReference type="PROSITE" id="PS50885"/>
    </source>
</evidence>
<evidence type="ECO:0000256" key="3">
    <source>
        <dbReference type="ARBA" id="ARBA00029447"/>
    </source>
</evidence>
<dbReference type="GO" id="GO:0004888">
    <property type="term" value="F:transmembrane signaling receptor activity"/>
    <property type="evidence" value="ECO:0007669"/>
    <property type="project" value="InterPro"/>
</dbReference>
<dbReference type="AlphaFoldDB" id="A0A934JY60"/>
<dbReference type="PRINTS" id="PR00260">
    <property type="entry name" value="CHEMTRNSDUCR"/>
</dbReference>
<dbReference type="PROSITE" id="PS50885">
    <property type="entry name" value="HAMP"/>
    <property type="match status" value="1"/>
</dbReference>
<feature type="domain" description="Methyl-accepting transducer" evidence="6">
    <location>
        <begin position="279"/>
        <end position="515"/>
    </location>
</feature>
<dbReference type="Pfam" id="PF00015">
    <property type="entry name" value="MCPsignal"/>
    <property type="match status" value="1"/>
</dbReference>
<dbReference type="Gene3D" id="1.10.287.950">
    <property type="entry name" value="Methyl-accepting chemotaxis protein"/>
    <property type="match status" value="1"/>
</dbReference>
<dbReference type="SMART" id="SM00304">
    <property type="entry name" value="HAMP"/>
    <property type="match status" value="1"/>
</dbReference>
<dbReference type="InterPro" id="IPR004090">
    <property type="entry name" value="Chemotax_Me-accpt_rcpt"/>
</dbReference>
<dbReference type="InterPro" id="IPR003660">
    <property type="entry name" value="HAMP_dom"/>
</dbReference>
<evidence type="ECO:0000313" key="8">
    <source>
        <dbReference type="EMBL" id="MBJ7539405.1"/>
    </source>
</evidence>
<evidence type="ECO:0000259" key="6">
    <source>
        <dbReference type="PROSITE" id="PS50111"/>
    </source>
</evidence>
<keyword evidence="9" id="KW-1185">Reference proteome</keyword>
<proteinExistence type="inferred from homology"/>
<keyword evidence="5" id="KW-0812">Transmembrane</keyword>
<dbReference type="PROSITE" id="PS50111">
    <property type="entry name" value="CHEMOTAXIS_TRANSDUC_2"/>
    <property type="match status" value="1"/>
</dbReference>
<dbReference type="SMART" id="SM00283">
    <property type="entry name" value="MA"/>
    <property type="match status" value="1"/>
</dbReference>
<comment type="caution">
    <text evidence="8">The sequence shown here is derived from an EMBL/GenBank/DDBJ whole genome shotgun (WGS) entry which is preliminary data.</text>
</comment>
<dbReference type="CDD" id="cd11386">
    <property type="entry name" value="MCP_signal"/>
    <property type="match status" value="1"/>
</dbReference>
<evidence type="ECO:0000313" key="9">
    <source>
        <dbReference type="Proteomes" id="UP000628710"/>
    </source>
</evidence>
<dbReference type="GO" id="GO:0006935">
    <property type="term" value="P:chemotaxis"/>
    <property type="evidence" value="ECO:0007669"/>
    <property type="project" value="InterPro"/>
</dbReference>
<gene>
    <name evidence="8" type="ORF">I8J31_17130</name>
</gene>
<comment type="subcellular location">
    <subcellularLocation>
        <location evidence="1">Membrane</location>
    </subcellularLocation>
</comment>
<evidence type="ECO:0000256" key="1">
    <source>
        <dbReference type="ARBA" id="ARBA00004370"/>
    </source>
</evidence>
<keyword evidence="5" id="KW-0472">Membrane</keyword>
<reference evidence="8" key="1">
    <citation type="submission" date="2020-12" db="EMBL/GenBank/DDBJ databases">
        <title>Marinomonas arctica sp. nov., a psychrotolerant bacterium isolated from the Arctic.</title>
        <authorList>
            <person name="Zhang Y."/>
        </authorList>
    </citation>
    <scope>NUCLEOTIDE SEQUENCE</scope>
    <source>
        <strain evidence="8">C1424</strain>
    </source>
</reference>
<dbReference type="SUPFAM" id="SSF58104">
    <property type="entry name" value="Methyl-accepting chemotaxis protein (MCP) signaling domain"/>
    <property type="match status" value="1"/>
</dbReference>
<name>A0A934JY60_9GAMM</name>
<protein>
    <submittedName>
        <fullName evidence="8">Methyl-accepting chemotaxis protein</fullName>
    </submittedName>
</protein>
<dbReference type="InterPro" id="IPR004089">
    <property type="entry name" value="MCPsignal_dom"/>
</dbReference>
<keyword evidence="5" id="KW-1133">Transmembrane helix</keyword>
<feature type="transmembrane region" description="Helical" evidence="5">
    <location>
        <begin position="196"/>
        <end position="218"/>
    </location>
</feature>
<dbReference type="GO" id="GO:0016020">
    <property type="term" value="C:membrane"/>
    <property type="evidence" value="ECO:0007669"/>
    <property type="project" value="UniProtKB-SubCell"/>
</dbReference>
<dbReference type="Proteomes" id="UP000628710">
    <property type="component" value="Unassembled WGS sequence"/>
</dbReference>
<dbReference type="PANTHER" id="PTHR32089:SF112">
    <property type="entry name" value="LYSOZYME-LIKE PROTEIN-RELATED"/>
    <property type="match status" value="1"/>
</dbReference>
<dbReference type="GO" id="GO:0007165">
    <property type="term" value="P:signal transduction"/>
    <property type="evidence" value="ECO:0007669"/>
    <property type="project" value="UniProtKB-KW"/>
</dbReference>
<evidence type="ECO:0000256" key="5">
    <source>
        <dbReference type="SAM" id="Phobius"/>
    </source>
</evidence>
<dbReference type="CDD" id="cd06225">
    <property type="entry name" value="HAMP"/>
    <property type="match status" value="1"/>
</dbReference>
<evidence type="ECO:0000256" key="4">
    <source>
        <dbReference type="PROSITE-ProRule" id="PRU00284"/>
    </source>
</evidence>
<dbReference type="Pfam" id="PF00672">
    <property type="entry name" value="HAMP"/>
    <property type="match status" value="1"/>
</dbReference>
<dbReference type="FunFam" id="1.10.287.950:FF:000001">
    <property type="entry name" value="Methyl-accepting chemotaxis sensory transducer"/>
    <property type="match status" value="1"/>
</dbReference>
<sequence length="551" mass="60011">MSAIQLLIIAFLGYVSLTSMFKIGKEITDIAHTNIPLSRSISVITEHQLEESILFEKVISHALIDLVNGHDISEETLALINKLKEKTDQLHTELYDLESSLESAIDSLHSEQEKAKYSTLLESFKGIEEQFSHLEKATLDFLDTMKAEGIKSALNKVYALEKENTLVAGQLVALLNQAQEFSLSAANQAEKDELSAISNITTLLAIAFLLGIIIPFFIGRSITNPLQYLIQRVQAVVTGDGDLTYRINSPSTDELGQISNIFDSFMAKLQSTIQNVNTSAESLGKSSDTALGIIQNTLSGVENQQAETRQVNESVKHMSLATAEVAQHTIEASEVAERVKARVLEGKKSADESQDIIKSLARDVQDTSTDISALVKETDNIGTVLDTIQGIAEQTNLLALNAAIEAARAGETGRGFAVVADEVRTLAQRTQESTVDIQALVEKLQQEASKAMESMNKGSAVTEECLEKSQRTSEVFDEAAIAVNEISAFNAQIATAAEEQSAMAELVQTSIENINKIAEETRTDTQSAVQSSENVAMRLNDLNDNLSHFKC</sequence>
<evidence type="ECO:0000256" key="2">
    <source>
        <dbReference type="ARBA" id="ARBA00023224"/>
    </source>
</evidence>
<comment type="similarity">
    <text evidence="3">Belongs to the methyl-accepting chemotaxis (MCP) protein family.</text>
</comment>
<organism evidence="8 9">
    <name type="scientific">Marinomonas transparens</name>
    <dbReference type="NCBI Taxonomy" id="2795388"/>
    <lineage>
        <taxon>Bacteria</taxon>
        <taxon>Pseudomonadati</taxon>
        <taxon>Pseudomonadota</taxon>
        <taxon>Gammaproteobacteria</taxon>
        <taxon>Oceanospirillales</taxon>
        <taxon>Oceanospirillaceae</taxon>
        <taxon>Marinomonas</taxon>
    </lineage>
</organism>
<dbReference type="EMBL" id="JAEMNX010000024">
    <property type="protein sequence ID" value="MBJ7539405.1"/>
    <property type="molecule type" value="Genomic_DNA"/>
</dbReference>
<accession>A0A934JY60</accession>
<feature type="domain" description="HAMP" evidence="7">
    <location>
        <begin position="220"/>
        <end position="274"/>
    </location>
</feature>
<keyword evidence="2 4" id="KW-0807">Transducer</keyword>